<evidence type="ECO:0000313" key="3">
    <source>
        <dbReference type="Proteomes" id="UP000249056"/>
    </source>
</evidence>
<sequence>MFNRLQSIISKDSNATKNAGQEQQLGDLLIRKRHIMKDKQWVLHWRKKGIRIGPQFDKIFKIFKLVKPIGDTAAGLDPIHAGIPWACVSILLPLILNHFEEQEVALNRLQKVAEIIQRFTSFSWDYLNIQTEKSEKQLKESIVTLYWKILRYETTAINNFNRHTISRYATSIVRKDDWKTLLKDVEDYRNNFMTDLQLNDSQTQKHFESELRELTKDWTELMKVSQSVE</sequence>
<proteinExistence type="predicted"/>
<feature type="domain" description="NWD NACHT-NTPase N-terminal" evidence="1">
    <location>
        <begin position="23"/>
        <end position="195"/>
    </location>
</feature>
<evidence type="ECO:0000259" key="1">
    <source>
        <dbReference type="Pfam" id="PF17100"/>
    </source>
</evidence>
<evidence type="ECO:0000313" key="2">
    <source>
        <dbReference type="EMBL" id="RAL65147.1"/>
    </source>
</evidence>
<dbReference type="EMBL" id="QKRW01000011">
    <property type="protein sequence ID" value="RAL65147.1"/>
    <property type="molecule type" value="Genomic_DNA"/>
</dbReference>
<reference evidence="2 3" key="1">
    <citation type="submission" date="2018-06" db="EMBL/GenBank/DDBJ databases">
        <title>Genome Sequence of the Brown Rot Fungal Pathogen Monilinia fructigena.</title>
        <authorList>
            <person name="Landi L."/>
            <person name="De Miccolis Angelini R.M."/>
            <person name="Pollastro S."/>
            <person name="Abate D."/>
            <person name="Faretra F."/>
            <person name="Romanazzi G."/>
        </authorList>
    </citation>
    <scope>NUCLEOTIDE SEQUENCE [LARGE SCALE GENOMIC DNA]</scope>
    <source>
        <strain evidence="2 3">Mfrg269</strain>
    </source>
</reference>
<dbReference type="Pfam" id="PF17100">
    <property type="entry name" value="NACHT_N"/>
    <property type="match status" value="1"/>
</dbReference>
<name>A0A395IXZ9_9HELO</name>
<organism evidence="2 3">
    <name type="scientific">Monilinia fructigena</name>
    <dbReference type="NCBI Taxonomy" id="38457"/>
    <lineage>
        <taxon>Eukaryota</taxon>
        <taxon>Fungi</taxon>
        <taxon>Dikarya</taxon>
        <taxon>Ascomycota</taxon>
        <taxon>Pezizomycotina</taxon>
        <taxon>Leotiomycetes</taxon>
        <taxon>Helotiales</taxon>
        <taxon>Sclerotiniaceae</taxon>
        <taxon>Monilinia</taxon>
    </lineage>
</organism>
<protein>
    <recommendedName>
        <fullName evidence="1">NWD NACHT-NTPase N-terminal domain-containing protein</fullName>
    </recommendedName>
</protein>
<accession>A0A395IXZ9</accession>
<keyword evidence="3" id="KW-1185">Reference proteome</keyword>
<dbReference type="AlphaFoldDB" id="A0A395IXZ9"/>
<gene>
    <name evidence="2" type="ORF">DID88_001253</name>
</gene>
<comment type="caution">
    <text evidence="2">The sequence shown here is derived from an EMBL/GenBank/DDBJ whole genome shotgun (WGS) entry which is preliminary data.</text>
</comment>
<dbReference type="InterPro" id="IPR031359">
    <property type="entry name" value="NACHT_N"/>
</dbReference>
<dbReference type="OrthoDB" id="7464126at2759"/>
<dbReference type="Proteomes" id="UP000249056">
    <property type="component" value="Unassembled WGS sequence"/>
</dbReference>